<evidence type="ECO:0000256" key="1">
    <source>
        <dbReference type="ARBA" id="ARBA00005854"/>
    </source>
</evidence>
<dbReference type="Proteomes" id="UP001165678">
    <property type="component" value="Unassembled WGS sequence"/>
</dbReference>
<dbReference type="InterPro" id="IPR036291">
    <property type="entry name" value="NAD(P)-bd_dom_sf"/>
</dbReference>
<evidence type="ECO:0000256" key="2">
    <source>
        <dbReference type="ARBA" id="ARBA00023002"/>
    </source>
</evidence>
<dbReference type="InterPro" id="IPR029753">
    <property type="entry name" value="D-isomer_DH_CS"/>
</dbReference>
<dbReference type="Gene3D" id="3.40.50.720">
    <property type="entry name" value="NAD(P)-binding Rossmann-like Domain"/>
    <property type="match status" value="2"/>
</dbReference>
<dbReference type="PROSITE" id="PS00670">
    <property type="entry name" value="D_2_HYDROXYACID_DH_2"/>
    <property type="match status" value="1"/>
</dbReference>
<dbReference type="RefSeq" id="WP_265895359.1">
    <property type="nucleotide sequence ID" value="NZ_JAPIVE010000001.1"/>
</dbReference>
<organism evidence="7 8">
    <name type="scientific">Larsenimonas rhizosphaerae</name>
    <dbReference type="NCBI Taxonomy" id="2944682"/>
    <lineage>
        <taxon>Bacteria</taxon>
        <taxon>Pseudomonadati</taxon>
        <taxon>Pseudomonadota</taxon>
        <taxon>Gammaproteobacteria</taxon>
        <taxon>Oceanospirillales</taxon>
        <taxon>Halomonadaceae</taxon>
        <taxon>Larsenimonas</taxon>
    </lineage>
</organism>
<gene>
    <name evidence="7" type="ORF">OQ287_01620</name>
</gene>
<dbReference type="InterPro" id="IPR006139">
    <property type="entry name" value="D-isomer_2_OHA_DH_cat_dom"/>
</dbReference>
<evidence type="ECO:0000256" key="4">
    <source>
        <dbReference type="RuleBase" id="RU003719"/>
    </source>
</evidence>
<name>A0AA41ZLE3_9GAMM</name>
<comment type="caution">
    <text evidence="7">The sequence shown here is derived from an EMBL/GenBank/DDBJ whole genome shotgun (WGS) entry which is preliminary data.</text>
</comment>
<proteinExistence type="inferred from homology"/>
<dbReference type="GO" id="GO:0016616">
    <property type="term" value="F:oxidoreductase activity, acting on the CH-OH group of donors, NAD or NADP as acceptor"/>
    <property type="evidence" value="ECO:0007669"/>
    <property type="project" value="InterPro"/>
</dbReference>
<comment type="similarity">
    <text evidence="1 4">Belongs to the D-isomer specific 2-hydroxyacid dehydrogenase family.</text>
</comment>
<evidence type="ECO:0000259" key="5">
    <source>
        <dbReference type="Pfam" id="PF00389"/>
    </source>
</evidence>
<dbReference type="GO" id="GO:0051287">
    <property type="term" value="F:NAD binding"/>
    <property type="evidence" value="ECO:0007669"/>
    <property type="project" value="InterPro"/>
</dbReference>
<evidence type="ECO:0000259" key="6">
    <source>
        <dbReference type="Pfam" id="PF02826"/>
    </source>
</evidence>
<evidence type="ECO:0000256" key="3">
    <source>
        <dbReference type="ARBA" id="ARBA00023027"/>
    </source>
</evidence>
<feature type="domain" description="D-isomer specific 2-hydroxyacid dehydrogenase catalytic" evidence="5">
    <location>
        <begin position="8"/>
        <end position="315"/>
    </location>
</feature>
<keyword evidence="3" id="KW-0520">NAD</keyword>
<dbReference type="FunFam" id="3.40.50.720:FF:000203">
    <property type="entry name" value="D-3-phosphoglycerate dehydrogenase (SerA)"/>
    <property type="match status" value="1"/>
</dbReference>
<reference evidence="7" key="1">
    <citation type="submission" date="2022-11" db="EMBL/GenBank/DDBJ databases">
        <title>Larsenimonas rhizosphaerae sp. nov., isolated from a tidal mudflat.</title>
        <authorList>
            <person name="Lee S.D."/>
            <person name="Kim I.S."/>
        </authorList>
    </citation>
    <scope>NUCLEOTIDE SEQUENCE</scope>
    <source>
        <strain evidence="7">GH2-1</strain>
    </source>
</reference>
<dbReference type="EMBL" id="JAPIVE010000001">
    <property type="protein sequence ID" value="MCX2522930.1"/>
    <property type="molecule type" value="Genomic_DNA"/>
</dbReference>
<dbReference type="InterPro" id="IPR006140">
    <property type="entry name" value="D-isomer_DH_NAD-bd"/>
</dbReference>
<dbReference type="PANTHER" id="PTHR42789">
    <property type="entry name" value="D-ISOMER SPECIFIC 2-HYDROXYACID DEHYDROGENASE FAMILY PROTEIN (AFU_ORTHOLOGUE AFUA_6G10090)"/>
    <property type="match status" value="1"/>
</dbReference>
<dbReference type="SUPFAM" id="SSF52283">
    <property type="entry name" value="Formate/glycerate dehydrogenase catalytic domain-like"/>
    <property type="match status" value="1"/>
</dbReference>
<keyword evidence="2 4" id="KW-0560">Oxidoreductase</keyword>
<dbReference type="Pfam" id="PF02826">
    <property type="entry name" value="2-Hacid_dh_C"/>
    <property type="match status" value="1"/>
</dbReference>
<dbReference type="CDD" id="cd12173">
    <property type="entry name" value="PGDH_4"/>
    <property type="match status" value="1"/>
</dbReference>
<keyword evidence="8" id="KW-1185">Reference proteome</keyword>
<protein>
    <submittedName>
        <fullName evidence="7">Hydroxyacid dehydrogenase</fullName>
    </submittedName>
</protein>
<evidence type="ECO:0000313" key="7">
    <source>
        <dbReference type="EMBL" id="MCX2522930.1"/>
    </source>
</evidence>
<sequence length="330" mass="34470">MENRPTILVTGPHLAEEARQYAEAAGYAVHHTPAYPSPEVLVEHINRHDPVGIVSRMGRFGAEAVAAGRSLKVISKHGAGVDNIDVDAATHHGVQVIRAAGGNAVSVAEHAVALMFATVKRLLPLDAGMRQGHWEKADFLGRELSGMRLGLVGGGAIAAAVVRIVQGLGLDVAVYDPYASPEAIRSLGAEPIDDIDTLLARSDIVSLHCPLTEANAHLLDARTLALMPKDSYVINTSRGGLIDEQALLAALESGHIAGAGLDTFECEPPEGINPLARSERVILTPHIAGVTEEAGTRVGVLAVSGIVDLIAGTALPPARMVNTLPETTCS</sequence>
<dbReference type="PROSITE" id="PS00671">
    <property type="entry name" value="D_2_HYDROXYACID_DH_3"/>
    <property type="match status" value="1"/>
</dbReference>
<dbReference type="PANTHER" id="PTHR42789:SF1">
    <property type="entry name" value="D-ISOMER SPECIFIC 2-HYDROXYACID DEHYDROGENASE FAMILY PROTEIN (AFU_ORTHOLOGUE AFUA_6G10090)"/>
    <property type="match status" value="1"/>
</dbReference>
<dbReference type="InterPro" id="IPR050857">
    <property type="entry name" value="D-2-hydroxyacid_DH"/>
</dbReference>
<dbReference type="SUPFAM" id="SSF51735">
    <property type="entry name" value="NAD(P)-binding Rossmann-fold domains"/>
    <property type="match status" value="1"/>
</dbReference>
<feature type="domain" description="D-isomer specific 2-hydroxyacid dehydrogenase NAD-binding" evidence="6">
    <location>
        <begin position="112"/>
        <end position="288"/>
    </location>
</feature>
<dbReference type="AlphaFoldDB" id="A0AA41ZLE3"/>
<evidence type="ECO:0000313" key="8">
    <source>
        <dbReference type="Proteomes" id="UP001165678"/>
    </source>
</evidence>
<dbReference type="Pfam" id="PF00389">
    <property type="entry name" value="2-Hacid_dh"/>
    <property type="match status" value="1"/>
</dbReference>
<accession>A0AA41ZLE3</accession>